<feature type="region of interest" description="Disordered" evidence="1">
    <location>
        <begin position="53"/>
        <end position="73"/>
    </location>
</feature>
<gene>
    <name evidence="2" type="ORF">SAMN05444351_1047</name>
</gene>
<protein>
    <submittedName>
        <fullName evidence="2">Uncharacterized protein</fullName>
    </submittedName>
</protein>
<evidence type="ECO:0000256" key="1">
    <source>
        <dbReference type="SAM" id="MobiDB-lite"/>
    </source>
</evidence>
<reference evidence="2 3" key="1">
    <citation type="submission" date="2016-11" db="EMBL/GenBank/DDBJ databases">
        <authorList>
            <person name="Jaros S."/>
            <person name="Januszkiewicz K."/>
            <person name="Wedrychowicz H."/>
        </authorList>
    </citation>
    <scope>NUCLEOTIDE SEQUENCE [LARGE SCALE GENOMIC DNA]</scope>
    <source>
        <strain evidence="2 3">DSM 45408</strain>
    </source>
</reference>
<organism evidence="2 3">
    <name type="scientific">Geodermatophilus nigrescens</name>
    <dbReference type="NCBI Taxonomy" id="1070870"/>
    <lineage>
        <taxon>Bacteria</taxon>
        <taxon>Bacillati</taxon>
        <taxon>Actinomycetota</taxon>
        <taxon>Actinomycetes</taxon>
        <taxon>Geodermatophilales</taxon>
        <taxon>Geodermatophilaceae</taxon>
        <taxon>Geodermatophilus</taxon>
    </lineage>
</organism>
<evidence type="ECO:0000313" key="3">
    <source>
        <dbReference type="Proteomes" id="UP000184471"/>
    </source>
</evidence>
<feature type="region of interest" description="Disordered" evidence="1">
    <location>
        <begin position="1"/>
        <end position="23"/>
    </location>
</feature>
<dbReference type="Proteomes" id="UP000184471">
    <property type="component" value="Unassembled WGS sequence"/>
</dbReference>
<name>A0A1M5F2G9_9ACTN</name>
<proteinExistence type="predicted"/>
<accession>A0A1M5F2G9</accession>
<keyword evidence="3" id="KW-1185">Reference proteome</keyword>
<sequence length="73" mass="7719">MIVSTTQDGDTARRTPGPDGELPARLLAFLDDAPAPDLPAADPVLVRRLRARATGCAGTRVVPEPRRGQATSR</sequence>
<dbReference type="EMBL" id="FQVX01000001">
    <property type="protein sequence ID" value="SHF85724.1"/>
    <property type="molecule type" value="Genomic_DNA"/>
</dbReference>
<evidence type="ECO:0000313" key="2">
    <source>
        <dbReference type="EMBL" id="SHF85724.1"/>
    </source>
</evidence>
<dbReference type="AlphaFoldDB" id="A0A1M5F2G9"/>